<sequence length="155" mass="16098">MALGLTVAVIRTRPAVMEQLSRSPLASWAGLGRLLSPRPAMAVARALAVIDDKLIDRAVMGMAVSARRLAGMASRADDSVLDGAVTGVASATRRTAAGSARIDTGVVDGLVRGTARAFRRAGSAARRPQTGLLHQYYAQAVVGLGVLLVLLLVVR</sequence>
<reference evidence="2 3" key="1">
    <citation type="submission" date="2023-12" db="EMBL/GenBank/DDBJ databases">
        <title>Blastococcus brunescens sp. nov., an actonobacterium isolated from sandstone collected in sahara desert.</title>
        <authorList>
            <person name="Gtari M."/>
            <person name="Ghodhbane F."/>
        </authorList>
    </citation>
    <scope>NUCLEOTIDE SEQUENCE [LARGE SCALE GENOMIC DNA]</scope>
    <source>
        <strain evidence="2 3">BMG 8361</strain>
    </source>
</reference>
<feature type="transmembrane region" description="Helical" evidence="1">
    <location>
        <begin position="136"/>
        <end position="154"/>
    </location>
</feature>
<keyword evidence="1" id="KW-0812">Transmembrane</keyword>
<gene>
    <name evidence="2" type="ORF">U6N30_08970</name>
</gene>
<name>A0ABZ1B6E6_9ACTN</name>
<protein>
    <submittedName>
        <fullName evidence="2">Uncharacterized protein</fullName>
    </submittedName>
</protein>
<organism evidence="2 3">
    <name type="scientific">Blastococcus brunescens</name>
    <dbReference type="NCBI Taxonomy" id="1564165"/>
    <lineage>
        <taxon>Bacteria</taxon>
        <taxon>Bacillati</taxon>
        <taxon>Actinomycetota</taxon>
        <taxon>Actinomycetes</taxon>
        <taxon>Geodermatophilales</taxon>
        <taxon>Geodermatophilaceae</taxon>
        <taxon>Blastococcus</taxon>
    </lineage>
</organism>
<dbReference type="RefSeq" id="WP_324277009.1">
    <property type="nucleotide sequence ID" value="NZ_CP141261.1"/>
</dbReference>
<evidence type="ECO:0000313" key="2">
    <source>
        <dbReference type="EMBL" id="WRL65691.1"/>
    </source>
</evidence>
<keyword evidence="1" id="KW-1133">Transmembrane helix</keyword>
<dbReference type="EMBL" id="CP141261">
    <property type="protein sequence ID" value="WRL65691.1"/>
    <property type="molecule type" value="Genomic_DNA"/>
</dbReference>
<proteinExistence type="predicted"/>
<dbReference type="Proteomes" id="UP001324287">
    <property type="component" value="Chromosome"/>
</dbReference>
<accession>A0ABZ1B6E6</accession>
<keyword evidence="1" id="KW-0472">Membrane</keyword>
<evidence type="ECO:0000313" key="3">
    <source>
        <dbReference type="Proteomes" id="UP001324287"/>
    </source>
</evidence>
<keyword evidence="3" id="KW-1185">Reference proteome</keyword>
<dbReference type="Gene3D" id="1.20.5.2700">
    <property type="match status" value="1"/>
</dbReference>
<evidence type="ECO:0000256" key="1">
    <source>
        <dbReference type="SAM" id="Phobius"/>
    </source>
</evidence>